<dbReference type="PANTHER" id="PTHR43252:SF6">
    <property type="entry name" value="NEGATIVE TRANSCRIPTION REGULATOR PADR"/>
    <property type="match status" value="1"/>
</dbReference>
<dbReference type="SUPFAM" id="SSF46785">
    <property type="entry name" value="Winged helix' DNA-binding domain"/>
    <property type="match status" value="1"/>
</dbReference>
<dbReference type="InterPro" id="IPR036388">
    <property type="entry name" value="WH-like_DNA-bd_sf"/>
</dbReference>
<feature type="domain" description="Transcription regulator PadR N-terminal" evidence="1">
    <location>
        <begin position="11"/>
        <end position="81"/>
    </location>
</feature>
<evidence type="ECO:0000259" key="2">
    <source>
        <dbReference type="Pfam" id="PF10400"/>
    </source>
</evidence>
<dbReference type="EMBL" id="JAQNDN010000007">
    <property type="protein sequence ID" value="MDC0669172.1"/>
    <property type="molecule type" value="Genomic_DNA"/>
</dbReference>
<evidence type="ECO:0000313" key="3">
    <source>
        <dbReference type="EMBL" id="MDC0669172.1"/>
    </source>
</evidence>
<feature type="domain" description="Transcription regulator PadR C-terminal" evidence="2">
    <location>
        <begin position="94"/>
        <end position="172"/>
    </location>
</feature>
<protein>
    <submittedName>
        <fullName evidence="3">PadR family transcriptional regulator</fullName>
    </submittedName>
</protein>
<proteinExistence type="predicted"/>
<dbReference type="Gene3D" id="1.10.10.10">
    <property type="entry name" value="Winged helix-like DNA-binding domain superfamily/Winged helix DNA-binding domain"/>
    <property type="match status" value="1"/>
</dbReference>
<dbReference type="PANTHER" id="PTHR43252">
    <property type="entry name" value="TRANSCRIPTIONAL REGULATOR YQJI"/>
    <property type="match status" value="1"/>
</dbReference>
<gene>
    <name evidence="3" type="ORF">POL58_15580</name>
</gene>
<evidence type="ECO:0000259" key="1">
    <source>
        <dbReference type="Pfam" id="PF03551"/>
    </source>
</evidence>
<dbReference type="InterPro" id="IPR018309">
    <property type="entry name" value="Tscrpt_reg_PadR_C"/>
</dbReference>
<dbReference type="Proteomes" id="UP001217838">
    <property type="component" value="Unassembled WGS sequence"/>
</dbReference>
<dbReference type="InterPro" id="IPR005149">
    <property type="entry name" value="Tscrpt_reg_PadR_N"/>
</dbReference>
<dbReference type="Gene3D" id="6.10.140.190">
    <property type="match status" value="1"/>
</dbReference>
<reference evidence="3 4" key="1">
    <citation type="submission" date="2022-11" db="EMBL/GenBank/DDBJ databases">
        <title>Minimal conservation of predation-associated metabolite biosynthetic gene clusters underscores biosynthetic potential of Myxococcota including descriptions for ten novel species: Archangium lansinium sp. nov., Myxococcus landrumus sp. nov., Nannocystis bai.</title>
        <authorList>
            <person name="Ahearne A."/>
            <person name="Stevens C."/>
            <person name="Dowd S."/>
        </authorList>
    </citation>
    <scope>NUCLEOTIDE SEQUENCE [LARGE SCALE GENOMIC DNA]</scope>
    <source>
        <strain evidence="3 4">NCELM</strain>
    </source>
</reference>
<keyword evidence="4" id="KW-1185">Reference proteome</keyword>
<comment type="caution">
    <text evidence="3">The sequence shown here is derived from an EMBL/GenBank/DDBJ whole genome shotgun (WGS) entry which is preliminary data.</text>
</comment>
<organism evidence="3 4">
    <name type="scientific">Nannocystis radixulma</name>
    <dbReference type="NCBI Taxonomy" id="2995305"/>
    <lineage>
        <taxon>Bacteria</taxon>
        <taxon>Pseudomonadati</taxon>
        <taxon>Myxococcota</taxon>
        <taxon>Polyangia</taxon>
        <taxon>Nannocystales</taxon>
        <taxon>Nannocystaceae</taxon>
        <taxon>Nannocystis</taxon>
    </lineage>
</organism>
<dbReference type="Pfam" id="PF03551">
    <property type="entry name" value="PadR"/>
    <property type="match status" value="1"/>
</dbReference>
<dbReference type="InterPro" id="IPR036390">
    <property type="entry name" value="WH_DNA-bd_sf"/>
</dbReference>
<dbReference type="Pfam" id="PF10400">
    <property type="entry name" value="Vir_act_alpha_C"/>
    <property type="match status" value="1"/>
</dbReference>
<sequence length="181" mass="19517">MSRQEQTHMAVLGALSVEPMSGYALREAIRDVLGHFWNESFGQIYPALTSLEEQGFVARQPGARSGSSVFTLTPSGRERLHALLSQTIQTAPPRNGLLLRLFFGRVLGAAACRRLVTAARDEAAGHLAAYAKIRETTIAEGGVDPYMGLTLSFGEHVSRAVLAWADEALATLSRLPDEPGV</sequence>
<evidence type="ECO:0000313" key="4">
    <source>
        <dbReference type="Proteomes" id="UP001217838"/>
    </source>
</evidence>
<accession>A0ABT5B7V4</accession>
<dbReference type="RefSeq" id="WP_271998860.1">
    <property type="nucleotide sequence ID" value="NZ_JAQNDN010000007.1"/>
</dbReference>
<name>A0ABT5B7V4_9BACT</name>